<sequence>MSSTQDSNLQQPSYEPYDPDTETQDTADAHILLVRLPDFTKQQVGAYHEVAHKRIRVFGEKPTENNKRIRFSKLYTIPEDCDANKLTGQFQEGAIITITIPKKPKEPEPEPTQEQETTKQVTAIPPQKPPSEVESEEVESEAADMKNGEKGVPEEKLKSEMEKPKEPEPGQEQEAAKQVTATPPQKSPSEVESKAADMKNGEKGVLEEKPKSELEKPKEPEPPQEQEAAKQVTATPPQKPPSKVESESKDMKNGEKGVPEEKCKLEMEKPKEPEPEPEPTQEQEAAKQVIATSPQKPASKVEFEAADMKNGEKGVPEEEPKSEMEKPKEPEPAQEQEAAKQVTATPPQTSKEGEKKHMGVQTNKVNEERSHENTVRSESSSTGQGMIKNMANSASEAVTRLANRFSEEDTQKKLLCAGAAILVVAVGIYASLKLRSMTRQ</sequence>
<accession>A0AAE1N9R9</accession>
<dbReference type="GO" id="GO:0034605">
    <property type="term" value="P:cellular response to heat"/>
    <property type="evidence" value="ECO:0007669"/>
    <property type="project" value="TreeGrafter"/>
</dbReference>
<name>A0AAE1N9R9_9FABA</name>
<keyword evidence="10" id="KW-1185">Reference proteome</keyword>
<dbReference type="AlphaFoldDB" id="A0AAE1N9R9"/>
<keyword evidence="3" id="KW-0611">Plant defense</keyword>
<reference evidence="9" key="1">
    <citation type="submission" date="2023-10" db="EMBL/GenBank/DDBJ databases">
        <title>Chromosome-level genome of the transformable northern wattle, Acacia crassicarpa.</title>
        <authorList>
            <person name="Massaro I."/>
            <person name="Sinha N.R."/>
            <person name="Poethig S."/>
            <person name="Leichty A.R."/>
        </authorList>
    </citation>
    <scope>NUCLEOTIDE SEQUENCE</scope>
    <source>
        <strain evidence="9">Acra3RX</strain>
        <tissue evidence="9">Leaf</tissue>
    </source>
</reference>
<feature type="compositionally biased region" description="Basic and acidic residues" evidence="6">
    <location>
        <begin position="299"/>
        <end position="331"/>
    </location>
</feature>
<comment type="subcellular location">
    <subcellularLocation>
        <location evidence="1">Cell membrane</location>
        <topology evidence="1">Single-pass membrane protein</topology>
    </subcellularLocation>
</comment>
<evidence type="ECO:0000256" key="1">
    <source>
        <dbReference type="ARBA" id="ARBA00004162"/>
    </source>
</evidence>
<dbReference type="Pfam" id="PF00011">
    <property type="entry name" value="HSP20"/>
    <property type="match status" value="1"/>
</dbReference>
<feature type="domain" description="SHSP" evidence="8">
    <location>
        <begin position="12"/>
        <end position="118"/>
    </location>
</feature>
<dbReference type="InterPro" id="IPR002068">
    <property type="entry name" value="A-crystallin/Hsp20_dom"/>
</dbReference>
<feature type="compositionally biased region" description="Basic and acidic residues" evidence="6">
    <location>
        <begin position="242"/>
        <end position="274"/>
    </location>
</feature>
<feature type="compositionally biased region" description="Basic and acidic residues" evidence="6">
    <location>
        <begin position="143"/>
        <end position="168"/>
    </location>
</feature>
<proteinExistence type="inferred from homology"/>
<feature type="compositionally biased region" description="Polar residues" evidence="6">
    <location>
        <begin position="376"/>
        <end position="386"/>
    </location>
</feature>
<dbReference type="GO" id="GO:0006952">
    <property type="term" value="P:defense response"/>
    <property type="evidence" value="ECO:0007669"/>
    <property type="project" value="UniProtKB-KW"/>
</dbReference>
<comment type="caution">
    <text evidence="9">The sequence shown here is derived from an EMBL/GenBank/DDBJ whole genome shotgun (WGS) entry which is preliminary data.</text>
</comment>
<evidence type="ECO:0000256" key="6">
    <source>
        <dbReference type="SAM" id="MobiDB-lite"/>
    </source>
</evidence>
<evidence type="ECO:0000259" key="8">
    <source>
        <dbReference type="PROSITE" id="PS01031"/>
    </source>
</evidence>
<dbReference type="EMBL" id="JAWXYG010000001">
    <property type="protein sequence ID" value="KAK4285224.1"/>
    <property type="molecule type" value="Genomic_DNA"/>
</dbReference>
<evidence type="ECO:0000313" key="9">
    <source>
        <dbReference type="EMBL" id="KAK4285224.1"/>
    </source>
</evidence>
<feature type="compositionally biased region" description="Acidic residues" evidence="6">
    <location>
        <begin position="133"/>
        <end position="142"/>
    </location>
</feature>
<protein>
    <recommendedName>
        <fullName evidence="8">SHSP domain-containing protein</fullName>
    </recommendedName>
</protein>
<dbReference type="PANTHER" id="PTHR43670">
    <property type="entry name" value="HEAT SHOCK PROTEIN 26"/>
    <property type="match status" value="1"/>
</dbReference>
<evidence type="ECO:0000313" key="10">
    <source>
        <dbReference type="Proteomes" id="UP001293593"/>
    </source>
</evidence>
<dbReference type="Proteomes" id="UP001293593">
    <property type="component" value="Unassembled WGS sequence"/>
</dbReference>
<dbReference type="InterPro" id="IPR008978">
    <property type="entry name" value="HSP20-like_chaperone"/>
</dbReference>
<evidence type="ECO:0000256" key="2">
    <source>
        <dbReference type="ARBA" id="ARBA00022475"/>
    </source>
</evidence>
<feature type="compositionally biased region" description="Polar residues" evidence="6">
    <location>
        <begin position="1"/>
        <end position="13"/>
    </location>
</feature>
<dbReference type="SUPFAM" id="SSF49764">
    <property type="entry name" value="HSP20-like chaperones"/>
    <property type="match status" value="1"/>
</dbReference>
<keyword evidence="2" id="KW-1003">Cell membrane</keyword>
<keyword evidence="7" id="KW-0472">Membrane</keyword>
<dbReference type="PROSITE" id="PS01031">
    <property type="entry name" value="SHSP"/>
    <property type="match status" value="1"/>
</dbReference>
<feature type="transmembrane region" description="Helical" evidence="7">
    <location>
        <begin position="414"/>
        <end position="432"/>
    </location>
</feature>
<keyword evidence="7" id="KW-1133">Transmembrane helix</keyword>
<dbReference type="Gene3D" id="2.60.40.790">
    <property type="match status" value="1"/>
</dbReference>
<evidence type="ECO:0000256" key="3">
    <source>
        <dbReference type="ARBA" id="ARBA00022821"/>
    </source>
</evidence>
<feature type="compositionally biased region" description="Polar residues" evidence="6">
    <location>
        <begin position="179"/>
        <end position="188"/>
    </location>
</feature>
<feature type="compositionally biased region" description="Basic and acidic residues" evidence="6">
    <location>
        <begin position="189"/>
        <end position="221"/>
    </location>
</feature>
<organism evidence="9 10">
    <name type="scientific">Acacia crassicarpa</name>
    <name type="common">northern wattle</name>
    <dbReference type="NCBI Taxonomy" id="499986"/>
    <lineage>
        <taxon>Eukaryota</taxon>
        <taxon>Viridiplantae</taxon>
        <taxon>Streptophyta</taxon>
        <taxon>Embryophyta</taxon>
        <taxon>Tracheophyta</taxon>
        <taxon>Spermatophyta</taxon>
        <taxon>Magnoliopsida</taxon>
        <taxon>eudicotyledons</taxon>
        <taxon>Gunneridae</taxon>
        <taxon>Pentapetalae</taxon>
        <taxon>rosids</taxon>
        <taxon>fabids</taxon>
        <taxon>Fabales</taxon>
        <taxon>Fabaceae</taxon>
        <taxon>Caesalpinioideae</taxon>
        <taxon>mimosoid clade</taxon>
        <taxon>Acacieae</taxon>
        <taxon>Acacia</taxon>
    </lineage>
</organism>
<dbReference type="GO" id="GO:0005886">
    <property type="term" value="C:plasma membrane"/>
    <property type="evidence" value="ECO:0007669"/>
    <property type="project" value="UniProtKB-SubCell"/>
</dbReference>
<feature type="region of interest" description="Disordered" evidence="6">
    <location>
        <begin position="1"/>
        <end position="23"/>
    </location>
</feature>
<evidence type="ECO:0000256" key="5">
    <source>
        <dbReference type="RuleBase" id="RU003616"/>
    </source>
</evidence>
<keyword evidence="7" id="KW-0812">Transmembrane</keyword>
<gene>
    <name evidence="9" type="ORF">QN277_001951</name>
</gene>
<dbReference type="PANTHER" id="PTHR43670:SF114">
    <property type="entry name" value="OS05G0592000 PROTEIN"/>
    <property type="match status" value="1"/>
</dbReference>
<comment type="similarity">
    <text evidence="4 5">Belongs to the small heat shock protein (HSP20) family.</text>
</comment>
<feature type="region of interest" description="Disordered" evidence="6">
    <location>
        <begin position="100"/>
        <end position="386"/>
    </location>
</feature>
<evidence type="ECO:0000256" key="7">
    <source>
        <dbReference type="SAM" id="Phobius"/>
    </source>
</evidence>
<dbReference type="CDD" id="cd06464">
    <property type="entry name" value="ACD_sHsps-like"/>
    <property type="match status" value="1"/>
</dbReference>
<feature type="compositionally biased region" description="Basic and acidic residues" evidence="6">
    <location>
        <begin position="365"/>
        <end position="375"/>
    </location>
</feature>
<evidence type="ECO:0000256" key="4">
    <source>
        <dbReference type="PROSITE-ProRule" id="PRU00285"/>
    </source>
</evidence>